<feature type="signal peptide" evidence="1">
    <location>
        <begin position="1"/>
        <end position="23"/>
    </location>
</feature>
<evidence type="ECO:0000313" key="3">
    <source>
        <dbReference type="EMBL" id="SET89076.1"/>
    </source>
</evidence>
<accession>A0A511TF70</accession>
<dbReference type="AlphaFoldDB" id="A0A511TF70"/>
<dbReference type="EMBL" id="FOIB01000003">
    <property type="protein sequence ID" value="SET89076.1"/>
    <property type="molecule type" value="Genomic_DNA"/>
</dbReference>
<name>A0A511TF70_MYXFU</name>
<dbReference type="EMBL" id="BJXR01000069">
    <property type="protein sequence ID" value="GEN12811.1"/>
    <property type="molecule type" value="Genomic_DNA"/>
</dbReference>
<keyword evidence="4" id="KW-1185">Reference proteome</keyword>
<evidence type="ECO:0008006" key="6">
    <source>
        <dbReference type="Google" id="ProtNLM"/>
    </source>
</evidence>
<feature type="chain" id="PRO_5022738119" description="Lipoprotein" evidence="1">
    <location>
        <begin position="24"/>
        <end position="167"/>
    </location>
</feature>
<dbReference type="Proteomes" id="UP000183760">
    <property type="component" value="Unassembled WGS sequence"/>
</dbReference>
<evidence type="ECO:0000313" key="5">
    <source>
        <dbReference type="Proteomes" id="UP000321514"/>
    </source>
</evidence>
<comment type="caution">
    <text evidence="2">The sequence shown here is derived from an EMBL/GenBank/DDBJ whole genome shotgun (WGS) entry which is preliminary data.</text>
</comment>
<organism evidence="2 5">
    <name type="scientific">Myxococcus fulvus</name>
    <dbReference type="NCBI Taxonomy" id="33"/>
    <lineage>
        <taxon>Bacteria</taxon>
        <taxon>Pseudomonadati</taxon>
        <taxon>Myxococcota</taxon>
        <taxon>Myxococcia</taxon>
        <taxon>Myxococcales</taxon>
        <taxon>Cystobacterineae</taxon>
        <taxon>Myxococcaceae</taxon>
        <taxon>Myxococcus</taxon>
    </lineage>
</organism>
<gene>
    <name evidence="2" type="ORF">MFU01_78480</name>
    <name evidence="3" type="ORF">SAMN05443572_103684</name>
</gene>
<sequence>MHRSLSLTCVALFLMVSPLAAHAQTAPPGYALELDEQFTPGDIQDLEMQGYNRCLGQCQGWTRVFTFPWEFEDAPTVEMAARAIQAMPGFNPNLVSAGTITYEQFATRLYYPFQPLADAYLNNWWDGEEEVFVAAYQHYRLPRYYQAYVILFAHSGTVLFYEQADFE</sequence>
<evidence type="ECO:0000256" key="1">
    <source>
        <dbReference type="SAM" id="SignalP"/>
    </source>
</evidence>
<evidence type="ECO:0000313" key="2">
    <source>
        <dbReference type="EMBL" id="GEN12811.1"/>
    </source>
</evidence>
<reference evidence="3 4" key="1">
    <citation type="submission" date="2016-10" db="EMBL/GenBank/DDBJ databases">
        <authorList>
            <person name="Varghese N."/>
            <person name="Submissions S."/>
        </authorList>
    </citation>
    <scope>NUCLEOTIDE SEQUENCE [LARGE SCALE GENOMIC DNA]</scope>
    <source>
        <strain evidence="3 4">DSM 16525</strain>
    </source>
</reference>
<keyword evidence="1" id="KW-0732">Signal</keyword>
<dbReference type="STRING" id="1334629.MFUL124B02_21850"/>
<dbReference type="Proteomes" id="UP000321514">
    <property type="component" value="Unassembled WGS sequence"/>
</dbReference>
<protein>
    <recommendedName>
        <fullName evidence="6">Lipoprotein</fullName>
    </recommendedName>
</protein>
<reference evidence="2 5" key="2">
    <citation type="submission" date="2019-07" db="EMBL/GenBank/DDBJ databases">
        <title>Whole genome shotgun sequence of Myxococcus fulvus NBRC 100333.</title>
        <authorList>
            <person name="Hosoyama A."/>
            <person name="Uohara A."/>
            <person name="Ohji S."/>
            <person name="Ichikawa N."/>
        </authorList>
    </citation>
    <scope>NUCLEOTIDE SEQUENCE [LARGE SCALE GENOMIC DNA]</scope>
    <source>
        <strain evidence="2 5">NBRC 100333</strain>
    </source>
</reference>
<evidence type="ECO:0000313" key="4">
    <source>
        <dbReference type="Proteomes" id="UP000183760"/>
    </source>
</evidence>
<dbReference type="RefSeq" id="WP_046713739.1">
    <property type="nucleotide sequence ID" value="NZ_BJXR01000069.1"/>
</dbReference>
<proteinExistence type="predicted"/>